<evidence type="ECO:0000259" key="3">
    <source>
        <dbReference type="Pfam" id="PF25808"/>
    </source>
</evidence>
<dbReference type="InterPro" id="IPR011989">
    <property type="entry name" value="ARM-like"/>
</dbReference>
<dbReference type="GO" id="GO:0005794">
    <property type="term" value="C:Golgi apparatus"/>
    <property type="evidence" value="ECO:0007669"/>
    <property type="project" value="TreeGrafter"/>
</dbReference>
<gene>
    <name evidence="4" type="ORF">CANARDRAFT_27834</name>
</gene>
<dbReference type="STRING" id="983967.A0A1E4T1W0"/>
<dbReference type="PANTHER" id="PTHR21663">
    <property type="entry name" value="HYPOTHETICAL HEAT DOMAIN-CONTAINING"/>
    <property type="match status" value="1"/>
</dbReference>
<dbReference type="InterPro" id="IPR057981">
    <property type="entry name" value="TPR_LAA1-like_C"/>
</dbReference>
<sequence length="2264" mass="255673">MDRDRFNFTEFKPKLPVNNDLESANEAQSALATYLTDIHIELESNQDEVTNDELSFLIEQLDQLIDHFTQSYSDAIDVHQLSVDVNRLLAKVYCLVLSYMLRRAHEKFSISLIDITTKMVNILSFNTKKINIKTNWFSSLKHFAVIFLQGIFTKFNGFLNSFKNPVLTGMYKYLMKCHDYYNISIETGVFKANYFTDQIILIDIILANDNSSNTLDDKLFGRLLKLNKAVTQKNSSNDYIYPLLSVVHSYNFLISLLKSDRFISSITVKKMVVKYDHYLTTIAPYINDLISVMDTDYKKLRLSISKNLSDLLVFNYIVYGINVGESEKSFESIISLLLLNYMKESSVMEIKTGLIEALIQFFSKMNLYHKTNSVSTGFRSGINFVSLKIFDALNVIFYQVFGQGALSTPIKPNSKEDPPSLITNSSSLSEAALVLNHLEILYSFLIREIDCDINKLIVLGKVILGDTTDTNIIKFPSLTEAIPTPEHDAENQWYIITTLKLVQLLVVDLDQYILSQQDGITDSHEDLATQISFRLFQLCKHKNFKIRISAVETLVDLLKIKPELSYNILNSSFTTLVTSFDDDQANKSFIFNENHGFAFLISSILSTCSKDYINSDFVLKVFSITTNFLKKFNSTVITSNLFGSGNSNYISNFNYEKQLISWIMLMGLFNFATDSSGSSNNNFFLLESSQFINIWKNLLAHSMPSNFVQFETDQEGNSRVTNMNEIMKLVEIKNHSLVCLLSYITYLSSTRSSSALHTHESNSKSSLLTPEIARQLNQIINKSFTFVNNLRAQIGNVVTIPSVLDVSIKMNKLRILQNFIKLLPYLNIRNEINSSLLVEAVHNFSSSKLYDYEPEGSQLSKKSQKKKKDLNEIPEYQIYKVGDGLNFGLTSKISMFSVEELLVKSTGLKGLLLQQNKAETDIDVKPLQGLFSIESPFVKSNFAPVTVFDDPLEAMCFETIQHSYLNDYLMFLFNGSSEIGYTDNRKYPVNAETMIIDISIEIFSISFPYMSPKVQQSIIETIRTSIFYKSKESKDSRANNVVTDSNTPGEILRKRAITINSSVAIHGALSYMNNHNSQMQHSKITSSLKLSKTICNLLIETLRNIDYHDSFISTLSTESIGLSCSLVDENRESVLANQVARIDRSIRETTEPSSRSFDCQALAKIAQYSNLMNSSQILQVLFTLLADPHPMVYAAAMDSLTTLISSQPQVELSGRLLSIVLSSLESVWLSDSYGIYSPVTVASNMNYSSYSNSTVVLAKFVRVIVNTAGPMIKLWEDKHKTILRNLIFNLMNTVTNDFELVARELLKALEELVVFDKDFIPIAKYTQFIKFILVNNFKVGVVTNSSSSLPIDDEDNDTTSAIFPNTTSDINWKLALDSLYQLLKLHPDSTEILDDEMKALLWISLEYESENVSMISIFKNWLEHSASKKLDDRFFWFDKLLAYFNMPKLKLYESLFAVYKKRINNGGMFFSNSKFGNSKISRATDTTSSQSSSRPEGSQTTMTLNDEVETFTNGGDDVGLKSDNAIDPPAAKDESKEDGNKIILDDNKLVQLMVLESEPTNWRFKLTIIELLIQLLNFTHDDSKLKLYLSTKIPEFVRIAFVSSSSRLIKLRIASLTLLGDIIAIYGDMTDPLYPEVSILDQQQAQIITAIVPAFNRDSTIELAGAAMVLASKLVSSSITHISKMSRVVKILTSSLESFVTMNQAMNDGSGSDKVQQILKVGDISVLTQKSQNKIKVHILQAWARIKIHSKNGDLELKQLVDKYSVILVPLWLYSLRDFAMMKYGSDFLIGNSDDVEIPTYEECWTDFVEAIGIVVEEDPGQFAELLGEGDDLGNFFFILFAQCIEHLIKVSSKQNAYMTAKDAKILESLNRLLKVDGGIEILFRDSIFIEFIDLLDRLVAISDPSFKTGIVELSMNVFEQYFKSSSSGKTSDQLHADVDKLFELLRINMLSIIRVLPFIRDREINVDKLSPLNGVDLVLLKKSYDSIIEMIGYLPEVIRVDFYSCILYSFSFVYEFNNQEIIAILLPSLKRTIASLNSIVGNSQTLTTFYSTIKPYLNPENNSSLLTVIIAITTITNLKLSKQDCEQVADFIVQGLTSKDTTLIAFSTQAVKSLIKHNNEGDNGGILIELIPKLITLLTTEDVELKEPRLILEIMTTLTKSLSTDEEIVSSMKMTVPILVWFNDSENGKYSQYVHGKLLELIKFSPLNFKSYIDTSCGDAQKSAIEALVKFNPESDASDLNENDDEMGRTTNGSTHIQLKTFS</sequence>
<reference evidence="5" key="1">
    <citation type="submission" date="2016-04" db="EMBL/GenBank/DDBJ databases">
        <title>Comparative genomics of biotechnologically important yeasts.</title>
        <authorList>
            <consortium name="DOE Joint Genome Institute"/>
            <person name="Riley R."/>
            <person name="Haridas S."/>
            <person name="Wolfe K.H."/>
            <person name="Lopes M.R."/>
            <person name="Hittinger C.T."/>
            <person name="Goker M."/>
            <person name="Salamov A."/>
            <person name="Wisecaver J."/>
            <person name="Long T.M."/>
            <person name="Aerts A.L."/>
            <person name="Barry K."/>
            <person name="Choi C."/>
            <person name="Clum A."/>
            <person name="Coughlan A.Y."/>
            <person name="Deshpande S."/>
            <person name="Douglass A.P."/>
            <person name="Hanson S.J."/>
            <person name="Klenk H.-P."/>
            <person name="Labutti K."/>
            <person name="Lapidus A."/>
            <person name="Lindquist E."/>
            <person name="Lipzen A."/>
            <person name="Meier-Kolthoff J.P."/>
            <person name="Ohm R.A."/>
            <person name="Otillar R.P."/>
            <person name="Pangilinan J."/>
            <person name="Peng Y."/>
            <person name="Rokas A."/>
            <person name="Rosa C.A."/>
            <person name="Scheuner C."/>
            <person name="Sibirny A.A."/>
            <person name="Slot J.C."/>
            <person name="Stielow J.B."/>
            <person name="Sun H."/>
            <person name="Kurtzman C.P."/>
            <person name="Blackwell M."/>
            <person name="Grigoriev I.V."/>
            <person name="Jeffries T.W."/>
        </authorList>
    </citation>
    <scope>NUCLEOTIDE SEQUENCE [LARGE SCALE GENOMIC DNA]</scope>
    <source>
        <strain evidence="5">NRRL YB-2248</strain>
    </source>
</reference>
<feature type="compositionally biased region" description="Acidic residues" evidence="2">
    <location>
        <begin position="2237"/>
        <end position="2246"/>
    </location>
</feature>
<dbReference type="Pfam" id="PF25808">
    <property type="entry name" value="TPR_LAA1_C"/>
    <property type="match status" value="1"/>
</dbReference>
<dbReference type="GO" id="GO:0030139">
    <property type="term" value="C:endocytic vesicle"/>
    <property type="evidence" value="ECO:0007669"/>
    <property type="project" value="TreeGrafter"/>
</dbReference>
<feature type="compositionally biased region" description="Low complexity" evidence="2">
    <location>
        <begin position="1481"/>
        <end position="1500"/>
    </location>
</feature>
<dbReference type="InterPro" id="IPR016024">
    <property type="entry name" value="ARM-type_fold"/>
</dbReference>
<dbReference type="PANTHER" id="PTHR21663:SF0">
    <property type="entry name" value="HEAT REPEAT-CONTAINING PROTEIN 5B"/>
    <property type="match status" value="1"/>
</dbReference>
<dbReference type="OrthoDB" id="192608at2759"/>
<dbReference type="GO" id="GO:0006897">
    <property type="term" value="P:endocytosis"/>
    <property type="evidence" value="ECO:0007669"/>
    <property type="project" value="TreeGrafter"/>
</dbReference>
<dbReference type="GO" id="GO:0005829">
    <property type="term" value="C:cytosol"/>
    <property type="evidence" value="ECO:0007669"/>
    <property type="project" value="GOC"/>
</dbReference>
<keyword evidence="5" id="KW-1185">Reference proteome</keyword>
<organism evidence="4 5">
    <name type="scientific">[Candida] arabinofermentans NRRL YB-2248</name>
    <dbReference type="NCBI Taxonomy" id="983967"/>
    <lineage>
        <taxon>Eukaryota</taxon>
        <taxon>Fungi</taxon>
        <taxon>Dikarya</taxon>
        <taxon>Ascomycota</taxon>
        <taxon>Saccharomycotina</taxon>
        <taxon>Pichiomycetes</taxon>
        <taxon>Pichiales</taxon>
        <taxon>Pichiaceae</taxon>
        <taxon>Ogataea</taxon>
        <taxon>Ogataea/Candida clade</taxon>
    </lineage>
</organism>
<dbReference type="GO" id="GO:0016020">
    <property type="term" value="C:membrane"/>
    <property type="evidence" value="ECO:0007669"/>
    <property type="project" value="TreeGrafter"/>
</dbReference>
<dbReference type="Pfam" id="PF20210">
    <property type="entry name" value="Laa1_Sip1_HTR5"/>
    <property type="match status" value="1"/>
</dbReference>
<dbReference type="GO" id="GO:0008104">
    <property type="term" value="P:intracellular protein localization"/>
    <property type="evidence" value="ECO:0007669"/>
    <property type="project" value="TreeGrafter"/>
</dbReference>
<evidence type="ECO:0000256" key="1">
    <source>
        <dbReference type="ARBA" id="ARBA00008304"/>
    </source>
</evidence>
<name>A0A1E4T1W0_9ASCO</name>
<dbReference type="InterPro" id="IPR040108">
    <property type="entry name" value="Laa1/Sip1/HEATR5"/>
</dbReference>
<dbReference type="GO" id="GO:0042147">
    <property type="term" value="P:retrograde transport, endosome to Golgi"/>
    <property type="evidence" value="ECO:0007669"/>
    <property type="project" value="TreeGrafter"/>
</dbReference>
<feature type="compositionally biased region" description="Polar residues" evidence="2">
    <location>
        <begin position="2250"/>
        <end position="2264"/>
    </location>
</feature>
<dbReference type="EMBL" id="KV453851">
    <property type="protein sequence ID" value="ODV85739.1"/>
    <property type="molecule type" value="Genomic_DNA"/>
</dbReference>
<evidence type="ECO:0000313" key="4">
    <source>
        <dbReference type="EMBL" id="ODV85739.1"/>
    </source>
</evidence>
<dbReference type="InterPro" id="IPR046837">
    <property type="entry name" value="Laa1/Sip1/HEATR5-like_HEAT"/>
</dbReference>
<dbReference type="Gene3D" id="1.25.10.10">
    <property type="entry name" value="Leucine-rich Repeat Variant"/>
    <property type="match status" value="1"/>
</dbReference>
<evidence type="ECO:0000256" key="2">
    <source>
        <dbReference type="SAM" id="MobiDB-lite"/>
    </source>
</evidence>
<feature type="domain" description="LAA1-like C-terminal TPR repeats" evidence="3">
    <location>
        <begin position="2083"/>
        <end position="2240"/>
    </location>
</feature>
<protein>
    <recommendedName>
        <fullName evidence="3">LAA1-like C-terminal TPR repeats domain-containing protein</fullName>
    </recommendedName>
</protein>
<feature type="region of interest" description="Disordered" evidence="2">
    <location>
        <begin position="1481"/>
        <end position="1538"/>
    </location>
</feature>
<comment type="similarity">
    <text evidence="1">Belongs to the HEATR5 family.</text>
</comment>
<accession>A0A1E4T1W0</accession>
<dbReference type="SUPFAM" id="SSF48371">
    <property type="entry name" value="ARM repeat"/>
    <property type="match status" value="2"/>
</dbReference>
<feature type="region of interest" description="Disordered" evidence="2">
    <location>
        <begin position="2237"/>
        <end position="2264"/>
    </location>
</feature>
<proteinExistence type="inferred from homology"/>
<evidence type="ECO:0000313" key="5">
    <source>
        <dbReference type="Proteomes" id="UP000094801"/>
    </source>
</evidence>
<dbReference type="Proteomes" id="UP000094801">
    <property type="component" value="Unassembled WGS sequence"/>
</dbReference>